<dbReference type="PANTHER" id="PTHR36966">
    <property type="entry name" value="REP-ASSOCIATED TYROSINE TRANSPOSASE"/>
    <property type="match status" value="1"/>
</dbReference>
<dbReference type="GO" id="GO:0004803">
    <property type="term" value="F:transposase activity"/>
    <property type="evidence" value="ECO:0007669"/>
    <property type="project" value="InterPro"/>
</dbReference>
<dbReference type="OrthoDB" id="9791101at2"/>
<protein>
    <submittedName>
        <fullName evidence="2">Transposase</fullName>
    </submittedName>
</protein>
<evidence type="ECO:0000313" key="2">
    <source>
        <dbReference type="EMBL" id="ORC54183.1"/>
    </source>
</evidence>
<dbReference type="InterPro" id="IPR036515">
    <property type="entry name" value="Transposase_17_sf"/>
</dbReference>
<dbReference type="GO" id="GO:0006313">
    <property type="term" value="P:DNA transposition"/>
    <property type="evidence" value="ECO:0007669"/>
    <property type="project" value="InterPro"/>
</dbReference>
<evidence type="ECO:0000259" key="1">
    <source>
        <dbReference type="SMART" id="SM01321"/>
    </source>
</evidence>
<dbReference type="NCBIfam" id="NF047646">
    <property type="entry name" value="REP_Tyr_transpos"/>
    <property type="match status" value="1"/>
</dbReference>
<evidence type="ECO:0000313" key="3">
    <source>
        <dbReference type="Proteomes" id="UP000192815"/>
    </source>
</evidence>
<dbReference type="Proteomes" id="UP000192815">
    <property type="component" value="Unassembled WGS sequence"/>
</dbReference>
<organism evidence="2 3">
    <name type="scientific">Pseudomonas floridensis</name>
    <dbReference type="NCBI Taxonomy" id="1958950"/>
    <lineage>
        <taxon>Bacteria</taxon>
        <taxon>Pseudomonadati</taxon>
        <taxon>Pseudomonadota</taxon>
        <taxon>Gammaproteobacteria</taxon>
        <taxon>Pseudomonadales</taxon>
        <taxon>Pseudomonadaceae</taxon>
        <taxon>Pseudomonas</taxon>
    </lineage>
</organism>
<keyword evidence="3" id="KW-1185">Reference proteome</keyword>
<dbReference type="RefSeq" id="WP_083186159.1">
    <property type="nucleotide sequence ID" value="NZ_CBCRZR010000029.1"/>
</dbReference>
<dbReference type="EMBL" id="MUIO01000139">
    <property type="protein sequence ID" value="ORC54183.1"/>
    <property type="molecule type" value="Genomic_DNA"/>
</dbReference>
<proteinExistence type="predicted"/>
<dbReference type="SUPFAM" id="SSF143422">
    <property type="entry name" value="Transposase IS200-like"/>
    <property type="match status" value="1"/>
</dbReference>
<accession>A0A1X0MYQ5</accession>
<dbReference type="Pfam" id="PF01797">
    <property type="entry name" value="Y1_Tnp"/>
    <property type="match status" value="1"/>
</dbReference>
<sequence>MPDFAASRRLRTGRHSAIGQIYMVTSTTRKREPVFAEIPLGRLLVRELRRCEEQRLARSLAWVVMPDHFHWLLQLETNDLPRLMQQVKARSSIAVGKLSSHPETLWQSGYHDKAVRREQDLIPLARYIVANPLRAGLVEKIGDYPLWDAVWV</sequence>
<comment type="caution">
    <text evidence="2">The sequence shown here is derived from an EMBL/GenBank/DDBJ whole genome shotgun (WGS) entry which is preliminary data.</text>
</comment>
<reference evidence="3" key="1">
    <citation type="submission" date="2017-02" db="EMBL/GenBank/DDBJ databases">
        <title>Pseudomonas floridae sp. nov., a novel pathogenic bacterial species isolated from tomato.</title>
        <authorList>
            <person name="Timilsina S."/>
            <person name="Vallad G.E."/>
            <person name="Jones J.B."/>
        </authorList>
    </citation>
    <scope>NUCLEOTIDE SEQUENCE [LARGE SCALE GENOMIC DNA]</scope>
    <source>
        <strain evidence="3">GEV388</strain>
    </source>
</reference>
<dbReference type="STRING" id="1958950.BZK31_26360"/>
<dbReference type="AlphaFoldDB" id="A0A1X0MYQ5"/>
<dbReference type="Gene3D" id="3.30.70.1290">
    <property type="entry name" value="Transposase IS200-like"/>
    <property type="match status" value="1"/>
</dbReference>
<dbReference type="PANTHER" id="PTHR36966:SF1">
    <property type="entry name" value="REP-ASSOCIATED TYROSINE TRANSPOSASE"/>
    <property type="match status" value="1"/>
</dbReference>
<feature type="domain" description="Transposase IS200-like" evidence="1">
    <location>
        <begin position="17"/>
        <end position="131"/>
    </location>
</feature>
<gene>
    <name evidence="2" type="ORF">BZK31_26360</name>
</gene>
<dbReference type="InterPro" id="IPR052715">
    <property type="entry name" value="RAYT_transposase"/>
</dbReference>
<name>A0A1X0MYQ5_9PSED</name>
<dbReference type="InterPro" id="IPR002686">
    <property type="entry name" value="Transposase_17"/>
</dbReference>
<dbReference type="SMART" id="SM01321">
    <property type="entry name" value="Y1_Tnp"/>
    <property type="match status" value="1"/>
</dbReference>
<dbReference type="GO" id="GO:0043565">
    <property type="term" value="F:sequence-specific DNA binding"/>
    <property type="evidence" value="ECO:0007669"/>
    <property type="project" value="TreeGrafter"/>
</dbReference>